<evidence type="ECO:0000313" key="6">
    <source>
        <dbReference type="EMBL" id="SBS27829.1"/>
    </source>
</evidence>
<dbReference type="InterPro" id="IPR023772">
    <property type="entry name" value="DNA-bd_HTH_TetR-type_CS"/>
</dbReference>
<dbReference type="GO" id="GO:0003700">
    <property type="term" value="F:DNA-binding transcription factor activity"/>
    <property type="evidence" value="ECO:0007669"/>
    <property type="project" value="TreeGrafter"/>
</dbReference>
<reference evidence="6 7" key="1">
    <citation type="submission" date="2016-06" db="EMBL/GenBank/DDBJ databases">
        <authorList>
            <person name="Kjaerup R.B."/>
            <person name="Dalgaard T.S."/>
            <person name="Juul-Madsen H.R."/>
        </authorList>
    </citation>
    <scope>NUCLEOTIDE SEQUENCE [LARGE SCALE GENOMIC DNA]</scope>
    <source>
        <strain evidence="6 7">CECT 8886</strain>
    </source>
</reference>
<dbReference type="SUPFAM" id="SSF46689">
    <property type="entry name" value="Homeodomain-like"/>
    <property type="match status" value="1"/>
</dbReference>
<dbReference type="InterPro" id="IPR050109">
    <property type="entry name" value="HTH-type_TetR-like_transc_reg"/>
</dbReference>
<dbReference type="AlphaFoldDB" id="A0A1A8T7M9"/>
<dbReference type="InterPro" id="IPR001647">
    <property type="entry name" value="HTH_TetR"/>
</dbReference>
<evidence type="ECO:0000256" key="3">
    <source>
        <dbReference type="ARBA" id="ARBA00023163"/>
    </source>
</evidence>
<gene>
    <name evidence="6" type="primary">fadR_1</name>
    <name evidence="6" type="ORF">MSP8886_00973</name>
</gene>
<dbReference type="STRING" id="1792290.MSP8886_00973"/>
<dbReference type="EMBL" id="FLOB01000002">
    <property type="protein sequence ID" value="SBS27829.1"/>
    <property type="molecule type" value="Genomic_DNA"/>
</dbReference>
<organism evidence="6 7">
    <name type="scientific">Marinomonas spartinae</name>
    <dbReference type="NCBI Taxonomy" id="1792290"/>
    <lineage>
        <taxon>Bacteria</taxon>
        <taxon>Pseudomonadati</taxon>
        <taxon>Pseudomonadota</taxon>
        <taxon>Gammaproteobacteria</taxon>
        <taxon>Oceanospirillales</taxon>
        <taxon>Oceanospirillaceae</taxon>
        <taxon>Marinomonas</taxon>
    </lineage>
</organism>
<feature type="domain" description="HTH tetR-type" evidence="5">
    <location>
        <begin position="24"/>
        <end position="84"/>
    </location>
</feature>
<dbReference type="Proteomes" id="UP000092544">
    <property type="component" value="Unassembled WGS sequence"/>
</dbReference>
<dbReference type="Gene3D" id="1.10.357.10">
    <property type="entry name" value="Tetracycline Repressor, domain 2"/>
    <property type="match status" value="1"/>
</dbReference>
<sequence>MLTFQYTVQKCKKMTFNFSKSLSDERRQQILDATEQNVIHKGFHKTSMQAIAKSAKLSVGQIYRYFNDKDDIICALVEQTTKRHLSFMSEFLNKENWLTRHFSEDNEEIHCIRIMTLEIKAEASRNATISKICKEMNQRLRLRATDIIMEKSPSLSKAEAVARVEALSILAEGMLSEWDYTTRPFTQETIKLYNTLLDSILPD</sequence>
<dbReference type="PANTHER" id="PTHR30055:SF234">
    <property type="entry name" value="HTH-TYPE TRANSCRIPTIONAL REGULATOR BETI"/>
    <property type="match status" value="1"/>
</dbReference>
<evidence type="ECO:0000313" key="7">
    <source>
        <dbReference type="Proteomes" id="UP000092544"/>
    </source>
</evidence>
<dbReference type="GO" id="GO:0000976">
    <property type="term" value="F:transcription cis-regulatory region binding"/>
    <property type="evidence" value="ECO:0007669"/>
    <property type="project" value="TreeGrafter"/>
</dbReference>
<accession>A0A1A8T7M9</accession>
<dbReference type="PRINTS" id="PR00455">
    <property type="entry name" value="HTHTETR"/>
</dbReference>
<protein>
    <submittedName>
        <fullName evidence="6">Fatty acid metabolism regulator protein</fullName>
    </submittedName>
</protein>
<dbReference type="PROSITE" id="PS50977">
    <property type="entry name" value="HTH_TETR_2"/>
    <property type="match status" value="1"/>
</dbReference>
<keyword evidence="2 4" id="KW-0238">DNA-binding</keyword>
<name>A0A1A8T7M9_9GAMM</name>
<evidence type="ECO:0000259" key="5">
    <source>
        <dbReference type="PROSITE" id="PS50977"/>
    </source>
</evidence>
<dbReference type="PANTHER" id="PTHR30055">
    <property type="entry name" value="HTH-TYPE TRANSCRIPTIONAL REGULATOR RUTR"/>
    <property type="match status" value="1"/>
</dbReference>
<evidence type="ECO:0000256" key="1">
    <source>
        <dbReference type="ARBA" id="ARBA00023015"/>
    </source>
</evidence>
<dbReference type="PROSITE" id="PS01081">
    <property type="entry name" value="HTH_TETR_1"/>
    <property type="match status" value="1"/>
</dbReference>
<evidence type="ECO:0000256" key="2">
    <source>
        <dbReference type="ARBA" id="ARBA00023125"/>
    </source>
</evidence>
<keyword evidence="7" id="KW-1185">Reference proteome</keyword>
<dbReference type="InterPro" id="IPR009057">
    <property type="entry name" value="Homeodomain-like_sf"/>
</dbReference>
<proteinExistence type="predicted"/>
<keyword evidence="3" id="KW-0804">Transcription</keyword>
<feature type="DNA-binding region" description="H-T-H motif" evidence="4">
    <location>
        <begin position="47"/>
        <end position="66"/>
    </location>
</feature>
<keyword evidence="1" id="KW-0805">Transcription regulation</keyword>
<evidence type="ECO:0000256" key="4">
    <source>
        <dbReference type="PROSITE-ProRule" id="PRU00335"/>
    </source>
</evidence>
<dbReference type="Pfam" id="PF00440">
    <property type="entry name" value="TetR_N"/>
    <property type="match status" value="1"/>
</dbReference>